<feature type="domain" description="Protease Do-like PDZ" evidence="6">
    <location>
        <begin position="485"/>
        <end position="632"/>
    </location>
</feature>
<dbReference type="InterPro" id="IPR041517">
    <property type="entry name" value="DEGP_PDZ"/>
</dbReference>
<keyword evidence="2" id="KW-0645">Protease</keyword>
<dbReference type="Pfam" id="PF13365">
    <property type="entry name" value="Trypsin_2"/>
    <property type="match status" value="1"/>
</dbReference>
<protein>
    <recommendedName>
        <fullName evidence="6">Protease Do-like PDZ domain-containing protein</fullName>
    </recommendedName>
</protein>
<evidence type="ECO:0000256" key="5">
    <source>
        <dbReference type="SAM" id="MobiDB-lite"/>
    </source>
</evidence>
<name>A0A1D1ZTT0_AUXPR</name>
<dbReference type="InterPro" id="IPR043504">
    <property type="entry name" value="Peptidase_S1_PA_chymotrypsin"/>
</dbReference>
<dbReference type="InterPro" id="IPR009003">
    <property type="entry name" value="Peptidase_S1_PA"/>
</dbReference>
<evidence type="ECO:0000256" key="1">
    <source>
        <dbReference type="ARBA" id="ARBA00010541"/>
    </source>
</evidence>
<dbReference type="InterPro" id="IPR001940">
    <property type="entry name" value="Peptidase_S1C"/>
</dbReference>
<accession>A0A1D1ZTT0</accession>
<sequence>VRPGLLMRTLSSTVHVACSVASGPLCAEGRGLGFPVDHHRAEAGTPARALRACASTPRCFQRRMSSSIPCSEKAYPLRGKPPSPPRMDLRCSAFSAPGAQGGPREEAGTGPVPSARHLHSLDSSTDLIQDHHLVLDPATPATAKHHAAEAELTTGAGARVLKRHMDAVLKVFATHSYPNHELPWQRKQQTHSKSTGFAVAFPGGQRWILTNAHSVSYATQVQLKRRGDDEKHAARVLAVGTGCDVALLTVDDEAFWRDLHPVELSADTPALQAAVAVLGYPIGGDSLAISAGVVSRVQMTHYSHGCMSLLAVQTDAAINSGNSGGPVMSAQGGECVGIAFQSLTGNTANIGYVIPTLVVRHFLHDYMRTGTYTGFPSLNVVWQELESRTLRLACGMGPQHKGVLVRSVSAAAHEAEVLRQDDVIMAINGVEVGNDGTVPFRHGERVDLKYAVTSRFVGDTVTLSLLRARAELAVAVRLSPYQYLVPPHMDEGRPPYLLVGGLVFTALSDPFLAQRYGSVAAAPVRLLHRSFLGVRARAGEQTVVLSTVLACPATLGYEGAGGLRDSPLVAFNGTPVDCLAQLASLVAACNEPSMRFDMEAGGKMIILDSAVARACTAGVMEDHGISATMSPDIAAAVERAQRAQHDAFDGGEQRPCRSGVAAEHCAGPAPILVPAAGEPGEGTDGKPPAASG</sequence>
<evidence type="ECO:0000256" key="2">
    <source>
        <dbReference type="ARBA" id="ARBA00022670"/>
    </source>
</evidence>
<dbReference type="Gene3D" id="2.40.10.10">
    <property type="entry name" value="Trypsin-like serine proteases"/>
    <property type="match status" value="2"/>
</dbReference>
<evidence type="ECO:0000259" key="6">
    <source>
        <dbReference type="Pfam" id="PF17815"/>
    </source>
</evidence>
<proteinExistence type="inferred from homology"/>
<feature type="region of interest" description="Disordered" evidence="5">
    <location>
        <begin position="71"/>
        <end position="118"/>
    </location>
</feature>
<gene>
    <name evidence="7" type="ORF">g.46489</name>
</gene>
<dbReference type="InterPro" id="IPR036034">
    <property type="entry name" value="PDZ_sf"/>
</dbReference>
<dbReference type="SUPFAM" id="SSF50494">
    <property type="entry name" value="Trypsin-like serine proteases"/>
    <property type="match status" value="1"/>
</dbReference>
<feature type="non-terminal residue" evidence="7">
    <location>
        <position position="1"/>
    </location>
</feature>
<dbReference type="GO" id="GO:0006508">
    <property type="term" value="P:proteolysis"/>
    <property type="evidence" value="ECO:0007669"/>
    <property type="project" value="UniProtKB-KW"/>
</dbReference>
<keyword evidence="4" id="KW-0720">Serine protease</keyword>
<reference evidence="7" key="1">
    <citation type="submission" date="2015-08" db="EMBL/GenBank/DDBJ databases">
        <authorList>
            <person name="Babu N.S."/>
            <person name="Beckwith C.J."/>
            <person name="Beseler K.G."/>
            <person name="Brison A."/>
            <person name="Carone J.V."/>
            <person name="Caskin T.P."/>
            <person name="Diamond M."/>
            <person name="Durham M.E."/>
            <person name="Foxe J.M."/>
            <person name="Go M."/>
            <person name="Henderson B.A."/>
            <person name="Jones I.B."/>
            <person name="McGettigan J.A."/>
            <person name="Micheletti S.J."/>
            <person name="Nasrallah M.E."/>
            <person name="Ortiz D."/>
            <person name="Piller C.R."/>
            <person name="Privatt S.R."/>
            <person name="Schneider S.L."/>
            <person name="Sharp S."/>
            <person name="Smith T.C."/>
            <person name="Stanton J.D."/>
            <person name="Ullery H.E."/>
            <person name="Wilson R.J."/>
            <person name="Serrano M.G."/>
            <person name="Buck G."/>
            <person name="Lee V."/>
            <person name="Wang Y."/>
            <person name="Carvalho R."/>
            <person name="Voegtly L."/>
            <person name="Shi R."/>
            <person name="Duckworth R."/>
            <person name="Johnson A."/>
            <person name="Loviza R."/>
            <person name="Walstead R."/>
            <person name="Shah Z."/>
            <person name="Kiflezghi M."/>
            <person name="Wade K."/>
            <person name="Ball S.L."/>
            <person name="Bradley K.W."/>
            <person name="Asai D.J."/>
            <person name="Bowman C.A."/>
            <person name="Russell D.A."/>
            <person name="Pope W.H."/>
            <person name="Jacobs-Sera D."/>
            <person name="Hendrix R.W."/>
            <person name="Hatfull G.F."/>
        </authorList>
    </citation>
    <scope>NUCLEOTIDE SEQUENCE</scope>
</reference>
<comment type="similarity">
    <text evidence="1">Belongs to the peptidase S1C family.</text>
</comment>
<dbReference type="Gene3D" id="2.30.42.10">
    <property type="match status" value="1"/>
</dbReference>
<dbReference type="Pfam" id="PF17815">
    <property type="entry name" value="PDZ_3"/>
    <property type="match status" value="1"/>
</dbReference>
<dbReference type="PANTHER" id="PTHR45980">
    <property type="match status" value="1"/>
</dbReference>
<dbReference type="GO" id="GO:0004252">
    <property type="term" value="F:serine-type endopeptidase activity"/>
    <property type="evidence" value="ECO:0007669"/>
    <property type="project" value="InterPro"/>
</dbReference>
<dbReference type="InterPro" id="IPR046449">
    <property type="entry name" value="DEGP_PDZ_sf"/>
</dbReference>
<dbReference type="EMBL" id="GDKF01008529">
    <property type="protein sequence ID" value="JAT70093.1"/>
    <property type="molecule type" value="Transcribed_RNA"/>
</dbReference>
<evidence type="ECO:0000313" key="7">
    <source>
        <dbReference type="EMBL" id="JAT70093.1"/>
    </source>
</evidence>
<evidence type="ECO:0000256" key="3">
    <source>
        <dbReference type="ARBA" id="ARBA00022801"/>
    </source>
</evidence>
<keyword evidence="3" id="KW-0378">Hydrolase</keyword>
<dbReference type="PRINTS" id="PR00834">
    <property type="entry name" value="PROTEASES2C"/>
</dbReference>
<dbReference type="Gene3D" id="3.20.190.20">
    <property type="match status" value="1"/>
</dbReference>
<feature type="region of interest" description="Disordered" evidence="5">
    <location>
        <begin position="671"/>
        <end position="692"/>
    </location>
</feature>
<evidence type="ECO:0000256" key="4">
    <source>
        <dbReference type="ARBA" id="ARBA00022825"/>
    </source>
</evidence>
<organism evidence="7">
    <name type="scientific">Auxenochlorella protothecoides</name>
    <name type="common">Green microalga</name>
    <name type="synonym">Chlorella protothecoides</name>
    <dbReference type="NCBI Taxonomy" id="3075"/>
    <lineage>
        <taxon>Eukaryota</taxon>
        <taxon>Viridiplantae</taxon>
        <taxon>Chlorophyta</taxon>
        <taxon>core chlorophytes</taxon>
        <taxon>Trebouxiophyceae</taxon>
        <taxon>Chlorellales</taxon>
        <taxon>Chlorellaceae</taxon>
        <taxon>Auxenochlorella</taxon>
    </lineage>
</organism>
<dbReference type="SUPFAM" id="SSF50156">
    <property type="entry name" value="PDZ domain-like"/>
    <property type="match status" value="1"/>
</dbReference>
<dbReference type="AlphaFoldDB" id="A0A1D1ZTT0"/>
<dbReference type="PANTHER" id="PTHR45980:SF18">
    <property type="entry name" value="PROTEASE DO-LIKE 9"/>
    <property type="match status" value="1"/>
</dbReference>